<sequence>MLEHVAPRSSADLVRHHRDARTVRDIGVLESHFDFPDTTYGTVRCPKNALLCLQRLGFRAILWTMNGASYQTETTAVELFHIAQHEHQS</sequence>
<reference evidence="1" key="1">
    <citation type="submission" date="2015-10" db="EMBL/GenBank/DDBJ databases">
        <authorList>
            <person name="Gilbert D.G."/>
        </authorList>
    </citation>
    <scope>NUCLEOTIDE SEQUENCE</scope>
    <source>
        <strain evidence="1">Phyl III-seqv23</strain>
    </source>
</reference>
<dbReference type="AlphaFoldDB" id="A0A0S4UYF0"/>
<name>A0A0S4UYF0_RALSL</name>
<organism evidence="1">
    <name type="scientific">Ralstonia solanacearum</name>
    <name type="common">Pseudomonas solanacearum</name>
    <dbReference type="NCBI Taxonomy" id="305"/>
    <lineage>
        <taxon>Bacteria</taxon>
        <taxon>Pseudomonadati</taxon>
        <taxon>Pseudomonadota</taxon>
        <taxon>Betaproteobacteria</taxon>
        <taxon>Burkholderiales</taxon>
        <taxon>Burkholderiaceae</taxon>
        <taxon>Ralstonia</taxon>
        <taxon>Ralstonia solanacearum species complex</taxon>
    </lineage>
</organism>
<dbReference type="EMBL" id="LN899824">
    <property type="protein sequence ID" value="CUV27348.1"/>
    <property type="molecule type" value="Genomic_DNA"/>
</dbReference>
<accession>A0A0S4UYF0</accession>
<evidence type="ECO:0000313" key="1">
    <source>
        <dbReference type="EMBL" id="CUV27348.1"/>
    </source>
</evidence>
<proteinExistence type="predicted"/>
<gene>
    <name evidence="1" type="ORF">RUN1985_v1_70062</name>
</gene>
<protein>
    <submittedName>
        <fullName evidence="1">Uncharacterized protein</fullName>
    </submittedName>
</protein>